<dbReference type="AlphaFoldDB" id="A0A3M0C0M4"/>
<evidence type="ECO:0000313" key="5">
    <source>
        <dbReference type="Proteomes" id="UP000271227"/>
    </source>
</evidence>
<dbReference type="InterPro" id="IPR000182">
    <property type="entry name" value="GNAT_dom"/>
</dbReference>
<dbReference type="Proteomes" id="UP000271227">
    <property type="component" value="Unassembled WGS sequence"/>
</dbReference>
<sequence length="178" mass="19739">MTGPRQRPSAISRPVEDSDTVLTCQRAEGTDASVILARLHHDIFACEDGEHAWSEDSFAVFFEQPGRYASILSAAGTPAGLALVQWGCDQADLVTFGILPRYRRKGLARYFIANIADDLVSAGVKTLFLETRSNNHAACRLYMSAGFQMIGRRKDYYKLQNGKREDALQFSLCLNSLT</sequence>
<protein>
    <submittedName>
        <fullName evidence="4">Ribosomal protein S18 acetylase RimI-like enzyme</fullName>
    </submittedName>
</protein>
<accession>A0A3M0C0M4</accession>
<dbReference type="InterPro" id="IPR050680">
    <property type="entry name" value="YpeA/RimI_acetyltransf"/>
</dbReference>
<evidence type="ECO:0000259" key="3">
    <source>
        <dbReference type="PROSITE" id="PS51186"/>
    </source>
</evidence>
<evidence type="ECO:0000256" key="1">
    <source>
        <dbReference type="ARBA" id="ARBA00022679"/>
    </source>
</evidence>
<dbReference type="GO" id="GO:0016747">
    <property type="term" value="F:acyltransferase activity, transferring groups other than amino-acyl groups"/>
    <property type="evidence" value="ECO:0007669"/>
    <property type="project" value="InterPro"/>
</dbReference>
<reference evidence="4 5" key="1">
    <citation type="submission" date="2018-10" db="EMBL/GenBank/DDBJ databases">
        <title>Genomic Encyclopedia of Archaeal and Bacterial Type Strains, Phase II (KMG-II): from individual species to whole genera.</title>
        <authorList>
            <person name="Goeker M."/>
        </authorList>
    </citation>
    <scope>NUCLEOTIDE SEQUENCE [LARGE SCALE GENOMIC DNA]</scope>
    <source>
        <strain evidence="4 5">DSM 25217</strain>
    </source>
</reference>
<name>A0A3M0C0M4_9PROT</name>
<keyword evidence="4" id="KW-0687">Ribonucleoprotein</keyword>
<dbReference type="CDD" id="cd04301">
    <property type="entry name" value="NAT_SF"/>
    <property type="match status" value="1"/>
</dbReference>
<feature type="domain" description="N-acetyltransferase" evidence="3">
    <location>
        <begin position="30"/>
        <end position="166"/>
    </location>
</feature>
<gene>
    <name evidence="4" type="ORF">BXY39_3204</name>
</gene>
<dbReference type="Gene3D" id="3.40.630.30">
    <property type="match status" value="1"/>
</dbReference>
<dbReference type="SUPFAM" id="SSF55729">
    <property type="entry name" value="Acyl-CoA N-acyltransferases (Nat)"/>
    <property type="match status" value="1"/>
</dbReference>
<dbReference type="PANTHER" id="PTHR43420:SF12">
    <property type="entry name" value="N-ACETYLTRANSFERASE DOMAIN-CONTAINING PROTEIN"/>
    <property type="match status" value="1"/>
</dbReference>
<dbReference type="EMBL" id="REFR01000014">
    <property type="protein sequence ID" value="RMB02852.1"/>
    <property type="molecule type" value="Genomic_DNA"/>
</dbReference>
<keyword evidence="5" id="KW-1185">Reference proteome</keyword>
<evidence type="ECO:0000313" key="4">
    <source>
        <dbReference type="EMBL" id="RMB02852.1"/>
    </source>
</evidence>
<dbReference type="RefSeq" id="WP_170163886.1">
    <property type="nucleotide sequence ID" value="NZ_REFR01000014.1"/>
</dbReference>
<keyword evidence="1" id="KW-0808">Transferase</keyword>
<proteinExistence type="predicted"/>
<dbReference type="InParanoid" id="A0A3M0C0M4"/>
<organism evidence="4 5">
    <name type="scientific">Eilatimonas milleporae</name>
    <dbReference type="NCBI Taxonomy" id="911205"/>
    <lineage>
        <taxon>Bacteria</taxon>
        <taxon>Pseudomonadati</taxon>
        <taxon>Pseudomonadota</taxon>
        <taxon>Alphaproteobacteria</taxon>
        <taxon>Kordiimonadales</taxon>
        <taxon>Kordiimonadaceae</taxon>
        <taxon>Eilatimonas</taxon>
    </lineage>
</organism>
<dbReference type="GO" id="GO:0005840">
    <property type="term" value="C:ribosome"/>
    <property type="evidence" value="ECO:0007669"/>
    <property type="project" value="UniProtKB-KW"/>
</dbReference>
<keyword evidence="2" id="KW-0012">Acyltransferase</keyword>
<dbReference type="FunCoup" id="A0A3M0C0M4">
    <property type="interactions" value="246"/>
</dbReference>
<dbReference type="InterPro" id="IPR016181">
    <property type="entry name" value="Acyl_CoA_acyltransferase"/>
</dbReference>
<dbReference type="PANTHER" id="PTHR43420">
    <property type="entry name" value="ACETYLTRANSFERASE"/>
    <property type="match status" value="1"/>
</dbReference>
<dbReference type="Pfam" id="PF00583">
    <property type="entry name" value="Acetyltransf_1"/>
    <property type="match status" value="1"/>
</dbReference>
<comment type="caution">
    <text evidence="4">The sequence shown here is derived from an EMBL/GenBank/DDBJ whole genome shotgun (WGS) entry which is preliminary data.</text>
</comment>
<keyword evidence="4" id="KW-0689">Ribosomal protein</keyword>
<dbReference type="PROSITE" id="PS51186">
    <property type="entry name" value="GNAT"/>
    <property type="match status" value="1"/>
</dbReference>
<evidence type="ECO:0000256" key="2">
    <source>
        <dbReference type="ARBA" id="ARBA00023315"/>
    </source>
</evidence>